<dbReference type="AlphaFoldDB" id="C5KAM5"/>
<dbReference type="EMBL" id="GG671811">
    <property type="protein sequence ID" value="EER18201.1"/>
    <property type="molecule type" value="Genomic_DNA"/>
</dbReference>
<evidence type="ECO:0000256" key="1">
    <source>
        <dbReference type="SAM" id="MobiDB-lite"/>
    </source>
</evidence>
<feature type="non-terminal residue" evidence="2">
    <location>
        <position position="83"/>
    </location>
</feature>
<evidence type="ECO:0000313" key="3">
    <source>
        <dbReference type="Proteomes" id="UP000007800"/>
    </source>
</evidence>
<sequence length="83" mass="9273">ILATCQLLVDISTNRHPLEDALAARRGRRHRQQTKTPQRMGPRQEVLAPHPVSQPSNLPQVPSYQRPRQGLASVQPPPDLTTP</sequence>
<dbReference type="InParanoid" id="C5KAM5"/>
<feature type="compositionally biased region" description="Polar residues" evidence="1">
    <location>
        <begin position="53"/>
        <end position="63"/>
    </location>
</feature>
<evidence type="ECO:0000313" key="2">
    <source>
        <dbReference type="EMBL" id="EER18201.1"/>
    </source>
</evidence>
<feature type="region of interest" description="Disordered" evidence="1">
    <location>
        <begin position="20"/>
        <end position="83"/>
    </location>
</feature>
<organism evidence="3">
    <name type="scientific">Perkinsus marinus (strain ATCC 50983 / TXsc)</name>
    <dbReference type="NCBI Taxonomy" id="423536"/>
    <lineage>
        <taxon>Eukaryota</taxon>
        <taxon>Sar</taxon>
        <taxon>Alveolata</taxon>
        <taxon>Perkinsozoa</taxon>
        <taxon>Perkinsea</taxon>
        <taxon>Perkinsida</taxon>
        <taxon>Perkinsidae</taxon>
        <taxon>Perkinsus</taxon>
    </lineage>
</organism>
<keyword evidence="3" id="KW-1185">Reference proteome</keyword>
<name>C5KAM5_PERM5</name>
<dbReference type="Proteomes" id="UP000007800">
    <property type="component" value="Unassembled WGS sequence"/>
</dbReference>
<reference evidence="2 3" key="1">
    <citation type="submission" date="2008-07" db="EMBL/GenBank/DDBJ databases">
        <authorList>
            <person name="El-Sayed N."/>
            <person name="Caler E."/>
            <person name="Inman J."/>
            <person name="Amedeo P."/>
            <person name="Hass B."/>
            <person name="Wortman J."/>
        </authorList>
    </citation>
    <scope>NUCLEOTIDE SEQUENCE [LARGE SCALE GENOMIC DNA]</scope>
    <source>
        <strain evidence="3">ATCC 50983 / TXsc</strain>
    </source>
</reference>
<dbReference type="RefSeq" id="XP_002786405.1">
    <property type="nucleotide sequence ID" value="XM_002786359.1"/>
</dbReference>
<dbReference type="GeneID" id="9048779"/>
<feature type="non-terminal residue" evidence="2">
    <location>
        <position position="1"/>
    </location>
</feature>
<accession>C5KAM5</accession>
<proteinExistence type="predicted"/>
<protein>
    <submittedName>
        <fullName evidence="2">Uncharacterized protein</fullName>
    </submittedName>
</protein>
<gene>
    <name evidence="2" type="ORF">Pmar_PMAR005106</name>
</gene>